<keyword evidence="3" id="KW-1185">Reference proteome</keyword>
<accession>I7L5Q1</accession>
<evidence type="ECO:0000313" key="3">
    <source>
        <dbReference type="Proteomes" id="UP000009320"/>
    </source>
</evidence>
<dbReference type="EMBL" id="CAKE01000004">
    <property type="protein sequence ID" value="CCI81537.1"/>
    <property type="molecule type" value="Genomic_DNA"/>
</dbReference>
<keyword evidence="1" id="KW-1133">Transmembrane helix</keyword>
<dbReference type="AlphaFoldDB" id="I7L5Q1"/>
<evidence type="ECO:0008006" key="4">
    <source>
        <dbReference type="Google" id="ProtNLM"/>
    </source>
</evidence>
<protein>
    <recommendedName>
        <fullName evidence="4">DUF2929 family protein</fullName>
    </recommendedName>
</protein>
<dbReference type="InterPro" id="IPR021324">
    <property type="entry name" value="DUF2929"/>
</dbReference>
<dbReference type="STRING" id="1423758.FC41_GL000101"/>
<dbReference type="PATRIC" id="fig|1423758.3.peg.104"/>
<dbReference type="Pfam" id="PF11151">
    <property type="entry name" value="DUF2929"/>
    <property type="match status" value="1"/>
</dbReference>
<feature type="transmembrane region" description="Helical" evidence="1">
    <location>
        <begin position="7"/>
        <end position="26"/>
    </location>
</feature>
<organism evidence="2 3">
    <name type="scientific">Lactobacillus hominis DSM 23910 = CRBIP 24.179</name>
    <dbReference type="NCBI Taxonomy" id="1423758"/>
    <lineage>
        <taxon>Bacteria</taxon>
        <taxon>Bacillati</taxon>
        <taxon>Bacillota</taxon>
        <taxon>Bacilli</taxon>
        <taxon>Lactobacillales</taxon>
        <taxon>Lactobacillaceae</taxon>
        <taxon>Lactobacillus</taxon>
    </lineage>
</organism>
<dbReference type="OrthoDB" id="2300224at2"/>
<dbReference type="Proteomes" id="UP000009320">
    <property type="component" value="Unassembled WGS sequence"/>
</dbReference>
<comment type="caution">
    <text evidence="2">The sequence shown here is derived from an EMBL/GenBank/DDBJ whole genome shotgun (WGS) entry which is preliminary data.</text>
</comment>
<name>I7L5Q1_9LACO</name>
<dbReference type="RefSeq" id="WP_008470335.1">
    <property type="nucleotide sequence ID" value="NZ_AYZP01000001.1"/>
</dbReference>
<gene>
    <name evidence="2" type="ORF">BN55_09000</name>
</gene>
<dbReference type="eggNOG" id="ENOG5030AEN">
    <property type="taxonomic scope" value="Bacteria"/>
</dbReference>
<keyword evidence="1" id="KW-0812">Transmembrane</keyword>
<evidence type="ECO:0000256" key="1">
    <source>
        <dbReference type="SAM" id="Phobius"/>
    </source>
</evidence>
<feature type="transmembrane region" description="Helical" evidence="1">
    <location>
        <begin position="32"/>
        <end position="52"/>
    </location>
</feature>
<keyword evidence="1" id="KW-0472">Membrane</keyword>
<evidence type="ECO:0000313" key="2">
    <source>
        <dbReference type="EMBL" id="CCI81537.1"/>
    </source>
</evidence>
<reference evidence="2 3" key="1">
    <citation type="submission" date="2012-06" db="EMBL/GenBank/DDBJ databases">
        <title>Draft Genome Sequence of Lactobacillus hominis Strain CRBIP 24.179T, isolated from human intestine.</title>
        <authorList>
            <person name="Cousin S."/>
            <person name="Ma L."/>
            <person name="Bizet C."/>
            <person name="Loux V."/>
            <person name="Bouchier C."/>
            <person name="Clermont D."/>
            <person name="Creno S."/>
        </authorList>
    </citation>
    <scope>NUCLEOTIDE SEQUENCE [LARGE SCALE GENOMIC DNA]</scope>
    <source>
        <strain evidence="3">CRBIP 24.179T</strain>
    </source>
</reference>
<sequence length="65" mass="7235">MRYIVTTIWSVIFMEIIGFIAASLTQMKFDPIQSLIIGVVFGILFAAIIPTITAKSHKDKSVYGK</sequence>
<proteinExistence type="predicted"/>
<dbReference type="GeneID" id="82846796"/>